<keyword evidence="7" id="KW-1185">Reference proteome</keyword>
<dbReference type="EMBL" id="OU892282">
    <property type="protein sequence ID" value="CAG9770330.1"/>
    <property type="molecule type" value="Genomic_DNA"/>
</dbReference>
<dbReference type="OrthoDB" id="423881at2759"/>
<comment type="similarity">
    <text evidence="2">Belongs to the IFT57 family.</text>
</comment>
<dbReference type="GO" id="GO:0042073">
    <property type="term" value="P:intraciliary transport"/>
    <property type="evidence" value="ECO:0007669"/>
    <property type="project" value="TreeGrafter"/>
</dbReference>
<organism evidence="6 7">
    <name type="scientific">Ceutorhynchus assimilis</name>
    <name type="common">cabbage seed weevil</name>
    <dbReference type="NCBI Taxonomy" id="467358"/>
    <lineage>
        <taxon>Eukaryota</taxon>
        <taxon>Metazoa</taxon>
        <taxon>Ecdysozoa</taxon>
        <taxon>Arthropoda</taxon>
        <taxon>Hexapoda</taxon>
        <taxon>Insecta</taxon>
        <taxon>Pterygota</taxon>
        <taxon>Neoptera</taxon>
        <taxon>Endopterygota</taxon>
        <taxon>Coleoptera</taxon>
        <taxon>Polyphaga</taxon>
        <taxon>Cucujiformia</taxon>
        <taxon>Curculionidae</taxon>
        <taxon>Ceutorhynchinae</taxon>
        <taxon>Ceutorhynchus</taxon>
    </lineage>
</organism>
<dbReference type="InterPro" id="IPR019530">
    <property type="entry name" value="Intra-flagellar_transport_57"/>
</dbReference>
<evidence type="ECO:0000256" key="2">
    <source>
        <dbReference type="ARBA" id="ARBA00009415"/>
    </source>
</evidence>
<gene>
    <name evidence="6" type="ORF">CEUTPL_LOCUS10786</name>
</gene>
<comment type="subcellular location">
    <subcellularLocation>
        <location evidence="1">Cell projection</location>
        <location evidence="1">Cilium</location>
    </subcellularLocation>
</comment>
<keyword evidence="4" id="KW-0966">Cell projection</keyword>
<evidence type="ECO:0000313" key="7">
    <source>
        <dbReference type="Proteomes" id="UP001152799"/>
    </source>
</evidence>
<dbReference type="Pfam" id="PF10498">
    <property type="entry name" value="IFT57"/>
    <property type="match status" value="1"/>
</dbReference>
<evidence type="ECO:0000256" key="1">
    <source>
        <dbReference type="ARBA" id="ARBA00004138"/>
    </source>
</evidence>
<evidence type="ECO:0008006" key="8">
    <source>
        <dbReference type="Google" id="ProtNLM"/>
    </source>
</evidence>
<proteinExistence type="inferred from homology"/>
<dbReference type="GO" id="GO:0005794">
    <property type="term" value="C:Golgi apparatus"/>
    <property type="evidence" value="ECO:0007669"/>
    <property type="project" value="TreeGrafter"/>
</dbReference>
<dbReference type="PANTHER" id="PTHR16011:SF0">
    <property type="entry name" value="INTRAFLAGELLAR TRANSPORT PROTEIN 57 HOMOLOG"/>
    <property type="match status" value="1"/>
</dbReference>
<keyword evidence="5" id="KW-0175">Coiled coil</keyword>
<accession>A0A9N9QLI2</accession>
<feature type="coiled-coil region" evidence="5">
    <location>
        <begin position="283"/>
        <end position="334"/>
    </location>
</feature>
<reference evidence="6" key="1">
    <citation type="submission" date="2022-01" db="EMBL/GenBank/DDBJ databases">
        <authorList>
            <person name="King R."/>
        </authorList>
    </citation>
    <scope>NUCLEOTIDE SEQUENCE</scope>
</reference>
<evidence type="ECO:0000256" key="5">
    <source>
        <dbReference type="SAM" id="Coils"/>
    </source>
</evidence>
<sequence length="398" mass="46271">MIRTEAKIVSEKDQENSFAPYTAMEYLLDKLKLLNYEMEFLSEIKLKPIHKYYFIVIKNSGEQFYLFSILAAWLIRKTGKPFENPQEHDDPNDTIDRILIEVKNMGMKVDFSAGKLKQGVGEHVVNVLDFLANAAIKKDNLILEKPKPQEEETQETEAIEDESELNLDRVEEEMIAAYSDDSDEENIFHLDSVKPIKRDIQQIDLKAHIDEESWKLEVERVLPLLKVTIKNENRDWRSHLEQMKIYKSNIDESLGPAKSQLQRLHKEISTTLEKVGNREKYLNRELESVLDNYRTLKDQLSKIKEKYKTISTGVAERNRELNNLNGKVDSIKQQMDERGSSMTDGTPLVNIKKSIGKIKTEIVDMDVRIGVLECLLLQTKIREEKQLENVFEHPTSVY</sequence>
<dbReference type="AlphaFoldDB" id="A0A9N9QLI2"/>
<dbReference type="GO" id="GO:0030992">
    <property type="term" value="C:intraciliary transport particle B"/>
    <property type="evidence" value="ECO:0007669"/>
    <property type="project" value="TreeGrafter"/>
</dbReference>
<evidence type="ECO:0000256" key="4">
    <source>
        <dbReference type="ARBA" id="ARBA00023273"/>
    </source>
</evidence>
<dbReference type="PANTHER" id="PTHR16011">
    <property type="entry name" value="IFT57/HIPPI"/>
    <property type="match status" value="1"/>
</dbReference>
<keyword evidence="3" id="KW-0969">Cilium</keyword>
<dbReference type="GO" id="GO:0005929">
    <property type="term" value="C:cilium"/>
    <property type="evidence" value="ECO:0007669"/>
    <property type="project" value="UniProtKB-SubCell"/>
</dbReference>
<protein>
    <recommendedName>
        <fullName evidence="8">Intraflagellar transport protein 57 homolog</fullName>
    </recommendedName>
</protein>
<evidence type="ECO:0000313" key="6">
    <source>
        <dbReference type="EMBL" id="CAG9770330.1"/>
    </source>
</evidence>
<evidence type="ECO:0000256" key="3">
    <source>
        <dbReference type="ARBA" id="ARBA00023069"/>
    </source>
</evidence>
<name>A0A9N9QLI2_9CUCU</name>
<dbReference type="GO" id="GO:1905515">
    <property type="term" value="P:non-motile cilium assembly"/>
    <property type="evidence" value="ECO:0007669"/>
    <property type="project" value="TreeGrafter"/>
</dbReference>
<dbReference type="GO" id="GO:0005815">
    <property type="term" value="C:microtubule organizing center"/>
    <property type="evidence" value="ECO:0007669"/>
    <property type="project" value="TreeGrafter"/>
</dbReference>
<dbReference type="Proteomes" id="UP001152799">
    <property type="component" value="Chromosome 6"/>
</dbReference>